<feature type="compositionally biased region" description="Pro residues" evidence="1">
    <location>
        <begin position="95"/>
        <end position="110"/>
    </location>
</feature>
<evidence type="ECO:0000313" key="4">
    <source>
        <dbReference type="Proteomes" id="UP001219525"/>
    </source>
</evidence>
<dbReference type="InterPro" id="IPR037056">
    <property type="entry name" value="RNase_H1_N_sf"/>
</dbReference>
<dbReference type="EMBL" id="JARJCW010000009">
    <property type="protein sequence ID" value="KAJ7220455.1"/>
    <property type="molecule type" value="Genomic_DNA"/>
</dbReference>
<dbReference type="Pfam" id="PF01693">
    <property type="entry name" value="Cauli_VI"/>
    <property type="match status" value="1"/>
</dbReference>
<dbReference type="AlphaFoldDB" id="A0AAD6YKI6"/>
<gene>
    <name evidence="3" type="ORF">GGX14DRAFT_674809</name>
</gene>
<dbReference type="InterPro" id="IPR011320">
    <property type="entry name" value="RNase_H1_N"/>
</dbReference>
<reference evidence="3" key="1">
    <citation type="submission" date="2023-03" db="EMBL/GenBank/DDBJ databases">
        <title>Massive genome expansion in bonnet fungi (Mycena s.s.) driven by repeated elements and novel gene families across ecological guilds.</title>
        <authorList>
            <consortium name="Lawrence Berkeley National Laboratory"/>
            <person name="Harder C.B."/>
            <person name="Miyauchi S."/>
            <person name="Viragh M."/>
            <person name="Kuo A."/>
            <person name="Thoen E."/>
            <person name="Andreopoulos B."/>
            <person name="Lu D."/>
            <person name="Skrede I."/>
            <person name="Drula E."/>
            <person name="Henrissat B."/>
            <person name="Morin E."/>
            <person name="Kohler A."/>
            <person name="Barry K."/>
            <person name="LaButti K."/>
            <person name="Morin E."/>
            <person name="Salamov A."/>
            <person name="Lipzen A."/>
            <person name="Mereny Z."/>
            <person name="Hegedus B."/>
            <person name="Baldrian P."/>
            <person name="Stursova M."/>
            <person name="Weitz H."/>
            <person name="Taylor A."/>
            <person name="Grigoriev I.V."/>
            <person name="Nagy L.G."/>
            <person name="Martin F."/>
            <person name="Kauserud H."/>
        </authorList>
    </citation>
    <scope>NUCLEOTIDE SEQUENCE</scope>
    <source>
        <strain evidence="3">9144</strain>
    </source>
</reference>
<name>A0AAD6YKI6_9AGAR</name>
<evidence type="ECO:0000256" key="1">
    <source>
        <dbReference type="SAM" id="MobiDB-lite"/>
    </source>
</evidence>
<feature type="compositionally biased region" description="Polar residues" evidence="1">
    <location>
        <begin position="153"/>
        <end position="162"/>
    </location>
</feature>
<dbReference type="Gene3D" id="3.40.970.10">
    <property type="entry name" value="Ribonuclease H1, N-terminal domain"/>
    <property type="match status" value="1"/>
</dbReference>
<sequence length="317" mass="34974">MHTHNAVTTEIEQTFQGLQIDHNAHVQFYPRVGFEGKRGSVDFTFYVVERGYCPGIYTHWEDACRQVSGFKNCCHKKYTGWDAAVAALDNSRHPMTPPHILSPPITPPQPRAEVDSRHSSQSKNSKRIAQAPATASGKTRDALRQPAHHQLATPGSESSVPATSARAKKLLYVYSGGDASTIYTDEQMASTVARRGLEEGSFHALDITPRFSHAIERATDSALQGQLEGGRAFMIMYNNCALQLLNKIKIKIIGDWTPQNVTETVGNVLHRAQLYCTSSRSSGHHLVGGINGADQLMINGAVRTFLDLELRLRSIRP</sequence>
<accession>A0AAD6YKI6</accession>
<dbReference type="SUPFAM" id="SSF55658">
    <property type="entry name" value="L9 N-domain-like"/>
    <property type="match status" value="1"/>
</dbReference>
<dbReference type="Proteomes" id="UP001219525">
    <property type="component" value="Unassembled WGS sequence"/>
</dbReference>
<protein>
    <recommendedName>
        <fullName evidence="2">Ribonuclease H1 N-terminal domain-containing protein</fullName>
    </recommendedName>
</protein>
<organism evidence="3 4">
    <name type="scientific">Mycena pura</name>
    <dbReference type="NCBI Taxonomy" id="153505"/>
    <lineage>
        <taxon>Eukaryota</taxon>
        <taxon>Fungi</taxon>
        <taxon>Dikarya</taxon>
        <taxon>Basidiomycota</taxon>
        <taxon>Agaricomycotina</taxon>
        <taxon>Agaricomycetes</taxon>
        <taxon>Agaricomycetidae</taxon>
        <taxon>Agaricales</taxon>
        <taxon>Marasmiineae</taxon>
        <taxon>Mycenaceae</taxon>
        <taxon>Mycena</taxon>
    </lineage>
</organism>
<evidence type="ECO:0000259" key="2">
    <source>
        <dbReference type="Pfam" id="PF01693"/>
    </source>
</evidence>
<feature type="region of interest" description="Disordered" evidence="1">
    <location>
        <begin position="92"/>
        <end position="162"/>
    </location>
</feature>
<comment type="caution">
    <text evidence="3">The sequence shown here is derived from an EMBL/GenBank/DDBJ whole genome shotgun (WGS) entry which is preliminary data.</text>
</comment>
<evidence type="ECO:0000313" key="3">
    <source>
        <dbReference type="EMBL" id="KAJ7220455.1"/>
    </source>
</evidence>
<dbReference type="InterPro" id="IPR009027">
    <property type="entry name" value="Ribosomal_bL9/RNase_H1_N"/>
</dbReference>
<proteinExistence type="predicted"/>
<feature type="domain" description="Ribonuclease H1 N-terminal" evidence="2">
    <location>
        <begin position="45"/>
        <end position="85"/>
    </location>
</feature>
<keyword evidence="4" id="KW-1185">Reference proteome</keyword>